<dbReference type="SUPFAM" id="SSF56300">
    <property type="entry name" value="Metallo-dependent phosphatases"/>
    <property type="match status" value="1"/>
</dbReference>
<dbReference type="PANTHER" id="PTHR45778">
    <property type="entry name" value="PURPLE ACID PHOSPHATASE-RELATED"/>
    <property type="match status" value="1"/>
</dbReference>
<reference evidence="1" key="1">
    <citation type="submission" date="2021-02" db="EMBL/GenBank/DDBJ databases">
        <authorList>
            <person name="Nowell W R."/>
        </authorList>
    </citation>
    <scope>NUCLEOTIDE SEQUENCE</scope>
</reference>
<dbReference type="InterPro" id="IPR029052">
    <property type="entry name" value="Metallo-depent_PP-like"/>
</dbReference>
<dbReference type="AlphaFoldDB" id="A0A8S3K1P7"/>
<dbReference type="PANTHER" id="PTHR45778:SF7">
    <property type="entry name" value="PURPLE ACID PHOSPHATASE"/>
    <property type="match status" value="1"/>
</dbReference>
<dbReference type="Gene3D" id="3.60.21.10">
    <property type="match status" value="1"/>
</dbReference>
<dbReference type="EMBL" id="CAJOBJ010374600">
    <property type="protein sequence ID" value="CAF5224978.1"/>
    <property type="molecule type" value="Genomic_DNA"/>
</dbReference>
<name>A0A8S3K1P7_9BILA</name>
<feature type="non-terminal residue" evidence="1">
    <location>
        <position position="92"/>
    </location>
</feature>
<dbReference type="Proteomes" id="UP000681720">
    <property type="component" value="Unassembled WGS sequence"/>
</dbReference>
<evidence type="ECO:0008006" key="3">
    <source>
        <dbReference type="Google" id="ProtNLM"/>
    </source>
</evidence>
<comment type="caution">
    <text evidence="1">The sequence shown here is derived from an EMBL/GenBank/DDBJ whole genome shotgun (WGS) entry which is preliminary data.</text>
</comment>
<organism evidence="1 2">
    <name type="scientific">Rotaria magnacalcarata</name>
    <dbReference type="NCBI Taxonomy" id="392030"/>
    <lineage>
        <taxon>Eukaryota</taxon>
        <taxon>Metazoa</taxon>
        <taxon>Spiralia</taxon>
        <taxon>Gnathifera</taxon>
        <taxon>Rotifera</taxon>
        <taxon>Eurotatoria</taxon>
        <taxon>Bdelloidea</taxon>
        <taxon>Philodinida</taxon>
        <taxon>Philodinidae</taxon>
        <taxon>Rotaria</taxon>
    </lineage>
</organism>
<gene>
    <name evidence="1" type="ORF">GIL414_LOCUS86376</name>
</gene>
<proteinExistence type="predicted"/>
<evidence type="ECO:0000313" key="1">
    <source>
        <dbReference type="EMBL" id="CAF5224978.1"/>
    </source>
</evidence>
<sequence length="92" mass="9727">MGVAPAQPGAKSTVDRVRAQVSTNHITCILHIGDISYARGIGVLWNAFMTQIDPITSHVPYMVGIGNHEYDHITGGDKDPSGALGPEGFPSI</sequence>
<evidence type="ECO:0000313" key="2">
    <source>
        <dbReference type="Proteomes" id="UP000681720"/>
    </source>
</evidence>
<protein>
    <recommendedName>
        <fullName evidence="3">Calcineurin-like phosphoesterase domain-containing protein</fullName>
    </recommendedName>
</protein>
<accession>A0A8S3K1P7</accession>